<comment type="caution">
    <text evidence="2">The sequence shown here is derived from an EMBL/GenBank/DDBJ whole genome shotgun (WGS) entry which is preliminary data.</text>
</comment>
<dbReference type="EMBL" id="MRCA01000025">
    <property type="protein sequence ID" value="OKH10980.1"/>
    <property type="molecule type" value="Genomic_DNA"/>
</dbReference>
<keyword evidence="1" id="KW-1133">Transmembrane helix</keyword>
<name>A0A1U7GSZ4_9CYAN</name>
<proteinExistence type="predicted"/>
<sequence>MFKQMRNAARIIVGSISAVIGIVGILLPLIPGTPFLLVAAACFCALEP</sequence>
<keyword evidence="1" id="KW-0812">Transmembrane</keyword>
<dbReference type="GO" id="GO:0005886">
    <property type="term" value="C:plasma membrane"/>
    <property type="evidence" value="ECO:0007669"/>
    <property type="project" value="TreeGrafter"/>
</dbReference>
<keyword evidence="1" id="KW-0472">Membrane</keyword>
<evidence type="ECO:0000313" key="2">
    <source>
        <dbReference type="EMBL" id="OKH10980.1"/>
    </source>
</evidence>
<reference evidence="2 3" key="1">
    <citation type="submission" date="2016-11" db="EMBL/GenBank/DDBJ databases">
        <title>Draft Genome Sequences of Nine Cyanobacterial Strains from Diverse Habitats.</title>
        <authorList>
            <person name="Zhu T."/>
            <person name="Hou S."/>
            <person name="Lu X."/>
            <person name="Hess W.R."/>
        </authorList>
    </citation>
    <scope>NUCLEOTIDE SEQUENCE [LARGE SCALE GENOMIC DNA]</scope>
    <source>
        <strain evidence="2 3">NIES-592</strain>
    </source>
</reference>
<protein>
    <recommendedName>
        <fullName evidence="4">DUF454 domain-containing protein</fullName>
    </recommendedName>
</protein>
<dbReference type="AlphaFoldDB" id="A0A1U7GSZ4"/>
<dbReference type="PANTHER" id="PTHR35813:SF1">
    <property type="entry name" value="INNER MEMBRANE PROTEIN YBAN"/>
    <property type="match status" value="1"/>
</dbReference>
<dbReference type="RefSeq" id="WP_071846734.1">
    <property type="nucleotide sequence ID" value="NZ_MRCA01000025.1"/>
</dbReference>
<dbReference type="Proteomes" id="UP000186391">
    <property type="component" value="Unassembled WGS sequence"/>
</dbReference>
<evidence type="ECO:0008006" key="4">
    <source>
        <dbReference type="Google" id="ProtNLM"/>
    </source>
</evidence>
<evidence type="ECO:0000313" key="3">
    <source>
        <dbReference type="Proteomes" id="UP000186391"/>
    </source>
</evidence>
<feature type="transmembrane region" description="Helical" evidence="1">
    <location>
        <begin position="12"/>
        <end position="30"/>
    </location>
</feature>
<dbReference type="Pfam" id="PF04304">
    <property type="entry name" value="DUF454"/>
    <property type="match status" value="1"/>
</dbReference>
<accession>A0A1U7GSZ4</accession>
<gene>
    <name evidence="2" type="ORF">NIES592_23140</name>
</gene>
<organism evidence="2 3">
    <name type="scientific">Fischerella major NIES-592</name>
    <dbReference type="NCBI Taxonomy" id="210994"/>
    <lineage>
        <taxon>Bacteria</taxon>
        <taxon>Bacillati</taxon>
        <taxon>Cyanobacteriota</taxon>
        <taxon>Cyanophyceae</taxon>
        <taxon>Nostocales</taxon>
        <taxon>Hapalosiphonaceae</taxon>
        <taxon>Fischerella</taxon>
    </lineage>
</organism>
<evidence type="ECO:0000256" key="1">
    <source>
        <dbReference type="SAM" id="Phobius"/>
    </source>
</evidence>
<dbReference type="InterPro" id="IPR007401">
    <property type="entry name" value="DUF454"/>
</dbReference>
<dbReference type="PANTHER" id="PTHR35813">
    <property type="entry name" value="INNER MEMBRANE PROTEIN YBAN"/>
    <property type="match status" value="1"/>
</dbReference>
<keyword evidence="3" id="KW-1185">Reference proteome</keyword>